<dbReference type="PIRSF" id="PIRSF006324">
    <property type="entry name" value="LeuE"/>
    <property type="match status" value="1"/>
</dbReference>
<evidence type="ECO:0000313" key="7">
    <source>
        <dbReference type="EMBL" id="CPR19177.1"/>
    </source>
</evidence>
<dbReference type="GO" id="GO:0005886">
    <property type="term" value="C:plasma membrane"/>
    <property type="evidence" value="ECO:0007669"/>
    <property type="project" value="UniProtKB-SubCell"/>
</dbReference>
<feature type="transmembrane region" description="Helical" evidence="6">
    <location>
        <begin position="116"/>
        <end position="137"/>
    </location>
</feature>
<dbReference type="Proteomes" id="UP000044377">
    <property type="component" value="Unassembled WGS sequence"/>
</dbReference>
<evidence type="ECO:0000256" key="2">
    <source>
        <dbReference type="ARBA" id="ARBA00022475"/>
    </source>
</evidence>
<gene>
    <name evidence="7" type="ORF">BN1221_03618</name>
</gene>
<evidence type="ECO:0000256" key="6">
    <source>
        <dbReference type="SAM" id="Phobius"/>
    </source>
</evidence>
<feature type="transmembrane region" description="Helical" evidence="6">
    <location>
        <begin position="180"/>
        <end position="201"/>
    </location>
</feature>
<dbReference type="GO" id="GO:0015171">
    <property type="term" value="F:amino acid transmembrane transporter activity"/>
    <property type="evidence" value="ECO:0007669"/>
    <property type="project" value="TreeGrafter"/>
</dbReference>
<dbReference type="OrthoDB" id="581870at2"/>
<evidence type="ECO:0000256" key="5">
    <source>
        <dbReference type="ARBA" id="ARBA00023136"/>
    </source>
</evidence>
<organism evidence="7 8">
    <name type="scientific">Brenneria goodwinii</name>
    <dbReference type="NCBI Taxonomy" id="1109412"/>
    <lineage>
        <taxon>Bacteria</taxon>
        <taxon>Pseudomonadati</taxon>
        <taxon>Pseudomonadota</taxon>
        <taxon>Gammaproteobacteria</taxon>
        <taxon>Enterobacterales</taxon>
        <taxon>Pectobacteriaceae</taxon>
        <taxon>Brenneria</taxon>
    </lineage>
</organism>
<feature type="transmembrane region" description="Helical" evidence="6">
    <location>
        <begin position="69"/>
        <end position="86"/>
    </location>
</feature>
<keyword evidence="3 6" id="KW-0812">Transmembrane</keyword>
<protein>
    <submittedName>
        <fullName evidence="7">Threonine efflux protein</fullName>
    </submittedName>
</protein>
<feature type="transmembrane region" description="Helical" evidence="6">
    <location>
        <begin position="38"/>
        <end position="63"/>
    </location>
</feature>
<evidence type="ECO:0000313" key="8">
    <source>
        <dbReference type="Proteomes" id="UP000044377"/>
    </source>
</evidence>
<name>A0A0G4JZ25_9GAMM</name>
<dbReference type="PANTHER" id="PTHR30086">
    <property type="entry name" value="ARGININE EXPORTER PROTEIN ARGO"/>
    <property type="match status" value="1"/>
</dbReference>
<comment type="subcellular location">
    <subcellularLocation>
        <location evidence="1">Cell membrane</location>
        <topology evidence="1">Multi-pass membrane protein</topology>
    </subcellularLocation>
</comment>
<dbReference type="AlphaFoldDB" id="A0A0G4JZ25"/>
<dbReference type="STRING" id="1109412.BN1221_03618"/>
<dbReference type="RefSeq" id="WP_048638450.1">
    <property type="nucleotide sequence ID" value="NZ_CGIG01000001.1"/>
</dbReference>
<keyword evidence="4 6" id="KW-1133">Transmembrane helix</keyword>
<keyword evidence="5 6" id="KW-0472">Membrane</keyword>
<evidence type="ECO:0000256" key="3">
    <source>
        <dbReference type="ARBA" id="ARBA00022692"/>
    </source>
</evidence>
<accession>A0A0G4JZ25</accession>
<dbReference type="Pfam" id="PF01810">
    <property type="entry name" value="LysE"/>
    <property type="match status" value="1"/>
</dbReference>
<sequence length="202" mass="22284">MTEFLAVMIITCLAVISPGADFAMVTRNSLTGRRKAGILTASGIALGVLVHVAYTLLGVAAIMSQTPQLYAVIKYLGATYLLYLGYKTFTNTRPDMADMSGTNNAKSGWRYFRQGFFTNALNPKTTLFVLSTFLQVVNPQTSWLWLLGYGAFMSLAHFAWFSLVALFLTTPLLQEKIRRGYAWINRIVGCGLMILAGMMVLP</sequence>
<evidence type="ECO:0000256" key="1">
    <source>
        <dbReference type="ARBA" id="ARBA00004651"/>
    </source>
</evidence>
<evidence type="ECO:0000256" key="4">
    <source>
        <dbReference type="ARBA" id="ARBA00022989"/>
    </source>
</evidence>
<dbReference type="PANTHER" id="PTHR30086:SF21">
    <property type="entry name" value="TRANSPORT PROTEIN"/>
    <property type="match status" value="1"/>
</dbReference>
<keyword evidence="8" id="KW-1185">Reference proteome</keyword>
<proteinExistence type="predicted"/>
<reference evidence="8" key="1">
    <citation type="submission" date="2015-01" db="EMBL/GenBank/DDBJ databases">
        <authorList>
            <person name="Paterson Steve"/>
        </authorList>
    </citation>
    <scope>NUCLEOTIDE SEQUENCE [LARGE SCALE GENOMIC DNA]</scope>
    <source>
        <strain evidence="8">OBR1</strain>
    </source>
</reference>
<dbReference type="InterPro" id="IPR001123">
    <property type="entry name" value="LeuE-type"/>
</dbReference>
<feature type="transmembrane region" description="Helical" evidence="6">
    <location>
        <begin position="143"/>
        <end position="168"/>
    </location>
</feature>
<dbReference type="EMBL" id="CGIG01000001">
    <property type="protein sequence ID" value="CPR19177.1"/>
    <property type="molecule type" value="Genomic_DNA"/>
</dbReference>
<feature type="transmembrane region" description="Helical" evidence="6">
    <location>
        <begin position="6"/>
        <end position="26"/>
    </location>
</feature>
<keyword evidence="2" id="KW-1003">Cell membrane</keyword>